<dbReference type="KEGG" id="bcom:BAUCODRAFT_518058"/>
<feature type="compositionally biased region" description="Basic and acidic residues" evidence="2">
    <location>
        <begin position="256"/>
        <end position="265"/>
    </location>
</feature>
<dbReference type="Proteomes" id="UP000011761">
    <property type="component" value="Unassembled WGS sequence"/>
</dbReference>
<keyword evidence="1" id="KW-0175">Coiled coil</keyword>
<organism evidence="4 5">
    <name type="scientific">Baudoinia panamericana (strain UAMH 10762)</name>
    <name type="common">Angels' share fungus</name>
    <name type="synonym">Baudoinia compniacensis (strain UAMH 10762)</name>
    <dbReference type="NCBI Taxonomy" id="717646"/>
    <lineage>
        <taxon>Eukaryota</taxon>
        <taxon>Fungi</taxon>
        <taxon>Dikarya</taxon>
        <taxon>Ascomycota</taxon>
        <taxon>Pezizomycotina</taxon>
        <taxon>Dothideomycetes</taxon>
        <taxon>Dothideomycetidae</taxon>
        <taxon>Mycosphaerellales</taxon>
        <taxon>Teratosphaeriaceae</taxon>
        <taxon>Baudoinia</taxon>
    </lineage>
</organism>
<accession>M2MHN7</accession>
<feature type="compositionally biased region" description="Acidic residues" evidence="2">
    <location>
        <begin position="202"/>
        <end position="211"/>
    </location>
</feature>
<evidence type="ECO:0000313" key="5">
    <source>
        <dbReference type="Proteomes" id="UP000011761"/>
    </source>
</evidence>
<feature type="region of interest" description="Disordered" evidence="2">
    <location>
        <begin position="187"/>
        <end position="302"/>
    </location>
</feature>
<dbReference type="RefSeq" id="XP_007677329.1">
    <property type="nucleotide sequence ID" value="XM_007679139.1"/>
</dbReference>
<evidence type="ECO:0000256" key="2">
    <source>
        <dbReference type="SAM" id="MobiDB-lite"/>
    </source>
</evidence>
<keyword evidence="3" id="KW-0732">Signal</keyword>
<evidence type="ECO:0000313" key="4">
    <source>
        <dbReference type="EMBL" id="EMC96121.1"/>
    </source>
</evidence>
<sequence>MCGLAWFPFLSLNAAAPTCSIQTQTSAKQTSIETTLTMADAKARIAKKEARLAELDKEIKDLNQETEALERVAAEGQSKVAAVLRAAEIDIESRVCTFRGPETRVMQAVKSGKLREALAWFETFIGPLKWLVEDEDAAAWMAAEERVTTAAVEYMSHEMKQRPQVPETVQMFYERLLQIKAVYGQSEGSNCEEDAESRHEGAEDDGSDEERSDGRSSGDHSFVRDEEGDLTSEDNGSDDFEPSGEGSDSDGSGNEDSSHDGPVDRDSDEEDSAEFTNGEGFEDYSGDSTGEMGDEELVEKGH</sequence>
<dbReference type="AlphaFoldDB" id="M2MHN7"/>
<dbReference type="GeneID" id="19115095"/>
<feature type="signal peptide" evidence="3">
    <location>
        <begin position="1"/>
        <end position="20"/>
    </location>
</feature>
<feature type="compositionally biased region" description="Acidic residues" evidence="2">
    <location>
        <begin position="226"/>
        <end position="242"/>
    </location>
</feature>
<reference evidence="4 5" key="1">
    <citation type="journal article" date="2012" name="PLoS Pathog.">
        <title>Diverse lifestyles and strategies of plant pathogenesis encoded in the genomes of eighteen Dothideomycetes fungi.</title>
        <authorList>
            <person name="Ohm R.A."/>
            <person name="Feau N."/>
            <person name="Henrissat B."/>
            <person name="Schoch C.L."/>
            <person name="Horwitz B.A."/>
            <person name="Barry K.W."/>
            <person name="Condon B.J."/>
            <person name="Copeland A.C."/>
            <person name="Dhillon B."/>
            <person name="Glaser F."/>
            <person name="Hesse C.N."/>
            <person name="Kosti I."/>
            <person name="LaButti K."/>
            <person name="Lindquist E.A."/>
            <person name="Lucas S."/>
            <person name="Salamov A.A."/>
            <person name="Bradshaw R.E."/>
            <person name="Ciuffetti L."/>
            <person name="Hamelin R.C."/>
            <person name="Kema G.H.J."/>
            <person name="Lawrence C."/>
            <person name="Scott J.A."/>
            <person name="Spatafora J.W."/>
            <person name="Turgeon B.G."/>
            <person name="de Wit P.J.G.M."/>
            <person name="Zhong S."/>
            <person name="Goodwin S.B."/>
            <person name="Grigoriev I.V."/>
        </authorList>
    </citation>
    <scope>NUCLEOTIDE SEQUENCE [LARGE SCALE GENOMIC DNA]</scope>
    <source>
        <strain evidence="4 5">UAMH 10762</strain>
    </source>
</reference>
<protein>
    <submittedName>
        <fullName evidence="4">Uncharacterized protein</fullName>
    </submittedName>
</protein>
<evidence type="ECO:0000256" key="1">
    <source>
        <dbReference type="SAM" id="Coils"/>
    </source>
</evidence>
<keyword evidence="5" id="KW-1185">Reference proteome</keyword>
<proteinExistence type="predicted"/>
<name>M2MHN7_BAUPA</name>
<feature type="coiled-coil region" evidence="1">
    <location>
        <begin position="38"/>
        <end position="79"/>
    </location>
</feature>
<evidence type="ECO:0000256" key="3">
    <source>
        <dbReference type="SAM" id="SignalP"/>
    </source>
</evidence>
<dbReference type="EMBL" id="KB445556">
    <property type="protein sequence ID" value="EMC96121.1"/>
    <property type="molecule type" value="Genomic_DNA"/>
</dbReference>
<dbReference type="HOGENOM" id="CLU_921285_0_0_1"/>
<feature type="chain" id="PRO_5004021982" evidence="3">
    <location>
        <begin position="21"/>
        <end position="302"/>
    </location>
</feature>
<feature type="compositionally biased region" description="Basic and acidic residues" evidence="2">
    <location>
        <begin position="212"/>
        <end position="225"/>
    </location>
</feature>
<feature type="compositionally biased region" description="Low complexity" evidence="2">
    <location>
        <begin position="243"/>
        <end position="255"/>
    </location>
</feature>
<gene>
    <name evidence="4" type="ORF">BAUCODRAFT_518058</name>
</gene>
<feature type="compositionally biased region" description="Acidic residues" evidence="2">
    <location>
        <begin position="292"/>
        <end position="302"/>
    </location>
</feature>